<evidence type="ECO:0000259" key="2">
    <source>
        <dbReference type="SMART" id="SM00065"/>
    </source>
</evidence>
<organism evidence="4 5">
    <name type="scientific">Luteolibacter yonseiensis</name>
    <dbReference type="NCBI Taxonomy" id="1144680"/>
    <lineage>
        <taxon>Bacteria</taxon>
        <taxon>Pseudomonadati</taxon>
        <taxon>Verrucomicrobiota</taxon>
        <taxon>Verrucomicrobiia</taxon>
        <taxon>Verrucomicrobiales</taxon>
        <taxon>Verrucomicrobiaceae</taxon>
        <taxon>Luteolibacter</taxon>
    </lineage>
</organism>
<proteinExistence type="predicted"/>
<dbReference type="SMART" id="SM00331">
    <property type="entry name" value="PP2C_SIG"/>
    <property type="match status" value="1"/>
</dbReference>
<evidence type="ECO:0000313" key="5">
    <source>
        <dbReference type="Proteomes" id="UP000600139"/>
    </source>
</evidence>
<protein>
    <submittedName>
        <fullName evidence="4">SpoIIE family protein phosphatase</fullName>
    </submittedName>
</protein>
<keyword evidence="1" id="KW-0378">Hydrolase</keyword>
<dbReference type="SMART" id="SM00065">
    <property type="entry name" value="GAF"/>
    <property type="match status" value="1"/>
</dbReference>
<dbReference type="PANTHER" id="PTHR43156">
    <property type="entry name" value="STAGE II SPORULATION PROTEIN E-RELATED"/>
    <property type="match status" value="1"/>
</dbReference>
<comment type="caution">
    <text evidence="4">The sequence shown here is derived from an EMBL/GenBank/DDBJ whole genome shotgun (WGS) entry which is preliminary data.</text>
</comment>
<dbReference type="InterPro" id="IPR029016">
    <property type="entry name" value="GAF-like_dom_sf"/>
</dbReference>
<dbReference type="InterPro" id="IPR052016">
    <property type="entry name" value="Bact_Sigma-Reg"/>
</dbReference>
<dbReference type="SUPFAM" id="SSF81606">
    <property type="entry name" value="PP2C-like"/>
    <property type="match status" value="1"/>
</dbReference>
<gene>
    <name evidence="4" type="ORF">JIN84_04865</name>
</gene>
<dbReference type="Gene3D" id="3.60.40.10">
    <property type="entry name" value="PPM-type phosphatase domain"/>
    <property type="match status" value="1"/>
</dbReference>
<feature type="domain" description="PPM-type phosphatase" evidence="3">
    <location>
        <begin position="258"/>
        <end position="479"/>
    </location>
</feature>
<dbReference type="AlphaFoldDB" id="A0A934R1B2"/>
<dbReference type="InterPro" id="IPR001932">
    <property type="entry name" value="PPM-type_phosphatase-like_dom"/>
</dbReference>
<sequence>MHVSTLILIPVAALIVTALIFALQNQRRRVRAIRRRFDNLEREEERMFTFLHDLGLAIENEPSPSMLSRIIVDGIDKVVAARGGAIYFLNAEGGFLSPSYISEECPPLIGIPVEIRKKAERDPRALESHVRLSRIAMEDGILGHCLSVGEPMHVPDMKNHPAFRDAFTRYTDDVAVLVAPLRHANKDLGVLAVARRHADGNFSNNDFAVFRTAAEQSSFAIGNARIHREAHEKRAMEGELRNAREVQRILLPQHDPVISGFRISGTNLPARIISGDYYDYLDLGNDKLGIAIADVSGKGVPAGLLMAMCRSSLRSVASGEMSPSKVMAAVNRQLFPDIREDMFISMAYSILDAATGKLTLSRAGHDPALLYRRQTGKVELLRSPGLALGVDGGTVFERVTRDQEIELKSGDCVLFYTDGVKEAVDADEEEFGMDRMSESFRRAAPLGAESVLIRMQEELKMFTGEGKQMDDITLVALEKR</sequence>
<evidence type="ECO:0000259" key="3">
    <source>
        <dbReference type="SMART" id="SM00331"/>
    </source>
</evidence>
<name>A0A934R1B2_9BACT</name>
<dbReference type="EMBL" id="JAENIK010000004">
    <property type="protein sequence ID" value="MBK1814934.1"/>
    <property type="molecule type" value="Genomic_DNA"/>
</dbReference>
<dbReference type="RefSeq" id="WP_200349882.1">
    <property type="nucleotide sequence ID" value="NZ_BAABHZ010000010.1"/>
</dbReference>
<dbReference type="Pfam" id="PF13185">
    <property type="entry name" value="GAF_2"/>
    <property type="match status" value="1"/>
</dbReference>
<feature type="domain" description="GAF" evidence="2">
    <location>
        <begin position="63"/>
        <end position="231"/>
    </location>
</feature>
<dbReference type="Pfam" id="PF07228">
    <property type="entry name" value="SpoIIE"/>
    <property type="match status" value="1"/>
</dbReference>
<accession>A0A934R1B2</accession>
<dbReference type="PANTHER" id="PTHR43156:SF2">
    <property type="entry name" value="STAGE II SPORULATION PROTEIN E"/>
    <property type="match status" value="1"/>
</dbReference>
<reference evidence="4" key="1">
    <citation type="submission" date="2021-01" db="EMBL/GenBank/DDBJ databases">
        <title>Modified the classification status of verrucomicrobia.</title>
        <authorList>
            <person name="Feng X."/>
        </authorList>
    </citation>
    <scope>NUCLEOTIDE SEQUENCE</scope>
    <source>
        <strain evidence="4">JCM 18052</strain>
    </source>
</reference>
<dbReference type="Proteomes" id="UP000600139">
    <property type="component" value="Unassembled WGS sequence"/>
</dbReference>
<evidence type="ECO:0000256" key="1">
    <source>
        <dbReference type="ARBA" id="ARBA00022801"/>
    </source>
</evidence>
<dbReference type="InterPro" id="IPR036457">
    <property type="entry name" value="PPM-type-like_dom_sf"/>
</dbReference>
<dbReference type="GO" id="GO:0016791">
    <property type="term" value="F:phosphatase activity"/>
    <property type="evidence" value="ECO:0007669"/>
    <property type="project" value="TreeGrafter"/>
</dbReference>
<evidence type="ECO:0000313" key="4">
    <source>
        <dbReference type="EMBL" id="MBK1814934.1"/>
    </source>
</evidence>
<keyword evidence="5" id="KW-1185">Reference proteome</keyword>
<dbReference type="SUPFAM" id="SSF55781">
    <property type="entry name" value="GAF domain-like"/>
    <property type="match status" value="1"/>
</dbReference>
<dbReference type="Gene3D" id="3.30.450.40">
    <property type="match status" value="1"/>
</dbReference>
<dbReference type="InterPro" id="IPR003018">
    <property type="entry name" value="GAF"/>
</dbReference>